<reference evidence="3" key="1">
    <citation type="submission" date="2017-08" db="EMBL/GenBank/DDBJ databases">
        <title>Direct submision.</title>
        <authorList>
            <person name="Kim S.-J."/>
            <person name="Rhee S.-K."/>
        </authorList>
    </citation>
    <scope>NUCLEOTIDE SEQUENCE [LARGE SCALE GENOMIC DNA]</scope>
    <source>
        <strain evidence="3">GI5</strain>
    </source>
</reference>
<keyword evidence="3" id="KW-1185">Reference proteome</keyword>
<feature type="domain" description="ER-bound oxygenase mpaB/mpaB'/Rubber oxygenase catalytic" evidence="1">
    <location>
        <begin position="154"/>
        <end position="312"/>
    </location>
</feature>
<evidence type="ECO:0000313" key="3">
    <source>
        <dbReference type="Proteomes" id="UP000235116"/>
    </source>
</evidence>
<evidence type="ECO:0000259" key="1">
    <source>
        <dbReference type="Pfam" id="PF09995"/>
    </source>
</evidence>
<protein>
    <recommendedName>
        <fullName evidence="1">ER-bound oxygenase mpaB/mpaB'/Rubber oxygenase catalytic domain-containing protein</fullName>
    </recommendedName>
</protein>
<gene>
    <name evidence="2" type="ORF">Kalk_08065</name>
</gene>
<dbReference type="EMBL" id="CP022684">
    <property type="protein sequence ID" value="AUM12372.1"/>
    <property type="molecule type" value="Genomic_DNA"/>
</dbReference>
<organism evidence="2 3">
    <name type="scientific">Ketobacter alkanivorans</name>
    <dbReference type="NCBI Taxonomy" id="1917421"/>
    <lineage>
        <taxon>Bacteria</taxon>
        <taxon>Pseudomonadati</taxon>
        <taxon>Pseudomonadota</taxon>
        <taxon>Gammaproteobacteria</taxon>
        <taxon>Pseudomonadales</taxon>
        <taxon>Ketobacteraceae</taxon>
        <taxon>Ketobacter</taxon>
    </lineage>
</organism>
<evidence type="ECO:0000313" key="2">
    <source>
        <dbReference type="EMBL" id="AUM12372.1"/>
    </source>
</evidence>
<dbReference type="GO" id="GO:0016491">
    <property type="term" value="F:oxidoreductase activity"/>
    <property type="evidence" value="ECO:0007669"/>
    <property type="project" value="InterPro"/>
</dbReference>
<dbReference type="KEGG" id="kak:Kalk_08065"/>
<dbReference type="PANTHER" id="PTHR37539">
    <property type="entry name" value="SECRETED PROTEIN-RELATED"/>
    <property type="match status" value="1"/>
</dbReference>
<dbReference type="AlphaFoldDB" id="A0A2K9LJC5"/>
<proteinExistence type="predicted"/>
<sequence>MAISLQELKQQVRSQKERIPSLYGAVDFDKTPTRFAELISDRSQMPRRLAKKFRPALLADAERIERARAYTMLGDIVADAYAALMPRYGFRSLIGMLQKACDQGLDAVPDAPPELIDFIFAMEKTPEWVDMNLVEEGARISRNQMANLTPFAIRGAFIATFMNKYSGLPMALTGTLSSESAVQRVNETASFFTTATLPGALQRYGVGFKAAAMVRLMHSMVRFNLLTRLDKWDVNVYGIPIPQVDQMPAGTIPGFLAAFAAMGRKNKKFTSEERAIVELCRYQSYLLGLPEELLPATPKAIVDVMMAYSGTLRDGYDDETCGALVRATMAAYRPKDKRVRSRIYNQVEKSFSKVFFYRVFLSEGNRSLAKKMNVNASPIDYLFFAMVSAYVLPQVVATKVAQRIPVIDGIVDRMLVKKINRLLVEYGHPEYTTDASSYKG</sequence>
<dbReference type="Proteomes" id="UP000235116">
    <property type="component" value="Chromosome"/>
</dbReference>
<dbReference type="InterPro" id="IPR018713">
    <property type="entry name" value="MPAB/Lcp_cat_dom"/>
</dbReference>
<name>A0A2K9LJC5_9GAMM</name>
<dbReference type="PANTHER" id="PTHR37539:SF1">
    <property type="entry name" value="ER-BOUND OXYGENASE MPAB_MPAB'_RUBBER OXYGENASE CATALYTIC DOMAIN-CONTAINING PROTEIN"/>
    <property type="match status" value="1"/>
</dbReference>
<dbReference type="Pfam" id="PF09995">
    <property type="entry name" value="MPAB_Lcp_cat"/>
    <property type="match status" value="1"/>
</dbReference>
<accession>A0A2K9LJC5</accession>
<dbReference type="InterPro" id="IPR037473">
    <property type="entry name" value="Lcp-like"/>
</dbReference>
<dbReference type="OrthoDB" id="6072815at2"/>
<dbReference type="RefSeq" id="WP_101893711.1">
    <property type="nucleotide sequence ID" value="NZ_CP022684.1"/>
</dbReference>